<name>A0A2V3IRM2_9FLOR</name>
<evidence type="ECO:0000313" key="3">
    <source>
        <dbReference type="EMBL" id="PXF43800.1"/>
    </source>
</evidence>
<protein>
    <submittedName>
        <fullName evidence="3">Uncharacterized protein</fullName>
    </submittedName>
</protein>
<accession>A0A2V3IRM2</accession>
<evidence type="ECO:0000313" key="4">
    <source>
        <dbReference type="Proteomes" id="UP000247409"/>
    </source>
</evidence>
<gene>
    <name evidence="3" type="ORF">BWQ96_06421</name>
</gene>
<keyword evidence="2" id="KW-1133">Transmembrane helix</keyword>
<dbReference type="Proteomes" id="UP000247409">
    <property type="component" value="Unassembled WGS sequence"/>
</dbReference>
<keyword evidence="2" id="KW-0812">Transmembrane</keyword>
<feature type="transmembrane region" description="Helical" evidence="2">
    <location>
        <begin position="61"/>
        <end position="82"/>
    </location>
</feature>
<feature type="region of interest" description="Disordered" evidence="1">
    <location>
        <begin position="1"/>
        <end position="23"/>
    </location>
</feature>
<dbReference type="OrthoDB" id="5848at2759"/>
<dbReference type="AlphaFoldDB" id="A0A2V3IRM2"/>
<dbReference type="EMBL" id="NBIV01000110">
    <property type="protein sequence ID" value="PXF43800.1"/>
    <property type="molecule type" value="Genomic_DNA"/>
</dbReference>
<keyword evidence="2" id="KW-0472">Membrane</keyword>
<comment type="caution">
    <text evidence="3">The sequence shown here is derived from an EMBL/GenBank/DDBJ whole genome shotgun (WGS) entry which is preliminary data.</text>
</comment>
<feature type="compositionally biased region" description="Polar residues" evidence="1">
    <location>
        <begin position="1"/>
        <end position="15"/>
    </location>
</feature>
<reference evidence="3 4" key="1">
    <citation type="journal article" date="2018" name="Mol. Biol. Evol.">
        <title>Analysis of the draft genome of the red seaweed Gracilariopsis chorda provides insights into genome size evolution in Rhodophyta.</title>
        <authorList>
            <person name="Lee J."/>
            <person name="Yang E.C."/>
            <person name="Graf L."/>
            <person name="Yang J.H."/>
            <person name="Qiu H."/>
            <person name="Zel Zion U."/>
            <person name="Chan C.X."/>
            <person name="Stephens T.G."/>
            <person name="Weber A.P.M."/>
            <person name="Boo G.H."/>
            <person name="Boo S.M."/>
            <person name="Kim K.M."/>
            <person name="Shin Y."/>
            <person name="Jung M."/>
            <person name="Lee S.J."/>
            <person name="Yim H.S."/>
            <person name="Lee J.H."/>
            <person name="Bhattacharya D."/>
            <person name="Yoon H.S."/>
        </authorList>
    </citation>
    <scope>NUCLEOTIDE SEQUENCE [LARGE SCALE GENOMIC DNA]</scope>
    <source>
        <strain evidence="3 4">SKKU-2015</strain>
        <tissue evidence="3">Whole body</tissue>
    </source>
</reference>
<evidence type="ECO:0000256" key="1">
    <source>
        <dbReference type="SAM" id="MobiDB-lite"/>
    </source>
</evidence>
<evidence type="ECO:0000256" key="2">
    <source>
        <dbReference type="SAM" id="Phobius"/>
    </source>
</evidence>
<proteinExistence type="predicted"/>
<sequence>MKKKTSSGGASNQGNADAKIPAVEDTLLQDIQRMRTKRKGATEAEAKKSSISPLKNAIETILLWDFFLVIALLVWLAVALVPHFASKNDFLLDPWLALWQPFIQPVLGVLMLGTIVQGTLSYISKK</sequence>
<keyword evidence="4" id="KW-1185">Reference proteome</keyword>
<feature type="transmembrane region" description="Helical" evidence="2">
    <location>
        <begin position="102"/>
        <end position="123"/>
    </location>
</feature>
<organism evidence="3 4">
    <name type="scientific">Gracilariopsis chorda</name>
    <dbReference type="NCBI Taxonomy" id="448386"/>
    <lineage>
        <taxon>Eukaryota</taxon>
        <taxon>Rhodophyta</taxon>
        <taxon>Florideophyceae</taxon>
        <taxon>Rhodymeniophycidae</taxon>
        <taxon>Gracilariales</taxon>
        <taxon>Gracilariaceae</taxon>
        <taxon>Gracilariopsis</taxon>
    </lineage>
</organism>